<dbReference type="CDD" id="cd07035">
    <property type="entry name" value="TPP_PYR_POX_like"/>
    <property type="match status" value="1"/>
</dbReference>
<feature type="domain" description="Thiamine pyrophosphate enzyme N-terminal TPP-binding" evidence="6">
    <location>
        <begin position="3"/>
        <end position="118"/>
    </location>
</feature>
<evidence type="ECO:0000256" key="3">
    <source>
        <dbReference type="RuleBase" id="RU362132"/>
    </source>
</evidence>
<dbReference type="PROSITE" id="PS00187">
    <property type="entry name" value="TPP_ENZYMES"/>
    <property type="match status" value="1"/>
</dbReference>
<comment type="caution">
    <text evidence="7">The sequence shown here is derived from an EMBL/GenBank/DDBJ whole genome shotgun (WGS) entry which is preliminary data.</text>
</comment>
<dbReference type="InterPro" id="IPR029061">
    <property type="entry name" value="THDP-binding"/>
</dbReference>
<name>A0A543E3K4_9PSEU</name>
<dbReference type="SUPFAM" id="SSF52467">
    <property type="entry name" value="DHS-like NAD/FAD-binding domain"/>
    <property type="match status" value="1"/>
</dbReference>
<dbReference type="GO" id="GO:0009097">
    <property type="term" value="P:isoleucine biosynthetic process"/>
    <property type="evidence" value="ECO:0007669"/>
    <property type="project" value="TreeGrafter"/>
</dbReference>
<dbReference type="EMBL" id="VFPA01000001">
    <property type="protein sequence ID" value="TQM16171.1"/>
    <property type="molecule type" value="Genomic_DNA"/>
</dbReference>
<comment type="similarity">
    <text evidence="1 3">Belongs to the TPP enzyme family.</text>
</comment>
<dbReference type="Pfam" id="PF00205">
    <property type="entry name" value="TPP_enzyme_M"/>
    <property type="match status" value="1"/>
</dbReference>
<dbReference type="PANTHER" id="PTHR18968:SF120">
    <property type="entry name" value="ACETOLACTATE SYNTHASE LARGE SUBUNIT"/>
    <property type="match status" value="1"/>
</dbReference>
<dbReference type="Gene3D" id="3.40.50.1220">
    <property type="entry name" value="TPP-binding domain"/>
    <property type="match status" value="1"/>
</dbReference>
<dbReference type="GO" id="GO:0030976">
    <property type="term" value="F:thiamine pyrophosphate binding"/>
    <property type="evidence" value="ECO:0007669"/>
    <property type="project" value="InterPro"/>
</dbReference>
<dbReference type="GO" id="GO:0005948">
    <property type="term" value="C:acetolactate synthase complex"/>
    <property type="evidence" value="ECO:0007669"/>
    <property type="project" value="TreeGrafter"/>
</dbReference>
<dbReference type="InterPro" id="IPR012000">
    <property type="entry name" value="Thiamin_PyroP_enz_cen_dom"/>
</dbReference>
<dbReference type="Pfam" id="PF02775">
    <property type="entry name" value="TPP_enzyme_C"/>
    <property type="match status" value="1"/>
</dbReference>
<dbReference type="PANTHER" id="PTHR18968">
    <property type="entry name" value="THIAMINE PYROPHOSPHATE ENZYMES"/>
    <property type="match status" value="1"/>
</dbReference>
<protein>
    <submittedName>
        <fullName evidence="7">Acetolactate synthase-1/2/3 large subunit</fullName>
    </submittedName>
</protein>
<dbReference type="Proteomes" id="UP000315677">
    <property type="component" value="Unassembled WGS sequence"/>
</dbReference>
<evidence type="ECO:0000259" key="4">
    <source>
        <dbReference type="Pfam" id="PF00205"/>
    </source>
</evidence>
<dbReference type="Gene3D" id="3.40.50.970">
    <property type="match status" value="2"/>
</dbReference>
<dbReference type="AlphaFoldDB" id="A0A543E3K4"/>
<evidence type="ECO:0000313" key="8">
    <source>
        <dbReference type="Proteomes" id="UP000315677"/>
    </source>
</evidence>
<keyword evidence="8" id="KW-1185">Reference proteome</keyword>
<evidence type="ECO:0000313" key="7">
    <source>
        <dbReference type="EMBL" id="TQM16171.1"/>
    </source>
</evidence>
<evidence type="ECO:0000259" key="6">
    <source>
        <dbReference type="Pfam" id="PF02776"/>
    </source>
</evidence>
<evidence type="ECO:0000256" key="1">
    <source>
        <dbReference type="ARBA" id="ARBA00007812"/>
    </source>
</evidence>
<feature type="domain" description="Thiamine pyrophosphate enzyme central" evidence="4">
    <location>
        <begin position="189"/>
        <end position="296"/>
    </location>
</feature>
<dbReference type="CDD" id="cd00568">
    <property type="entry name" value="TPP_enzymes"/>
    <property type="match status" value="1"/>
</dbReference>
<dbReference type="GO" id="GO:0003984">
    <property type="term" value="F:acetolactate synthase activity"/>
    <property type="evidence" value="ECO:0007669"/>
    <property type="project" value="TreeGrafter"/>
</dbReference>
<dbReference type="InterPro" id="IPR011766">
    <property type="entry name" value="TPP_enzyme_TPP-bd"/>
</dbReference>
<dbReference type="InterPro" id="IPR000399">
    <property type="entry name" value="TPP-bd_CS"/>
</dbReference>
<organism evidence="7 8">
    <name type="scientific">Pseudonocardia kunmingensis</name>
    <dbReference type="NCBI Taxonomy" id="630975"/>
    <lineage>
        <taxon>Bacteria</taxon>
        <taxon>Bacillati</taxon>
        <taxon>Actinomycetota</taxon>
        <taxon>Actinomycetes</taxon>
        <taxon>Pseudonocardiales</taxon>
        <taxon>Pseudonocardiaceae</taxon>
        <taxon>Pseudonocardia</taxon>
    </lineage>
</organism>
<dbReference type="InterPro" id="IPR012001">
    <property type="entry name" value="Thiamin_PyroP_enz_TPP-bd_dom"/>
</dbReference>
<evidence type="ECO:0000256" key="2">
    <source>
        <dbReference type="ARBA" id="ARBA00023052"/>
    </source>
</evidence>
<dbReference type="InterPro" id="IPR045229">
    <property type="entry name" value="TPP_enz"/>
</dbReference>
<gene>
    <name evidence="7" type="ORF">FB558_2978</name>
</gene>
<dbReference type="OrthoDB" id="4494979at2"/>
<sequence length="534" mass="54756">MTTVAAAVANLLAEAGARRCYTVPGESFLALVDEIAHHPRMQLVSVRHESGAAFMADADARLTGVPAVAMASRGPGSSNLAIGVHTAHQDSTPMIVLLGQVDSELRGREAFQEVDLAAFYGPITKWAVTAERAQDVPGLVAKGWEIATTGRPGPVAIALPSDVVDVELGDVPITVPATPAPAPADPAAVADLAERLLRARRPVAVAGEGARGARDELVRVAERFGVGVCTSFRRQDAFPVDHPQFLGHLGLAVPPETVDAVSGADLLLVVGTRLDEISTQRYRLPAPGCEVVHVGRYGAGGIDADPADVLAALADRPGAARPADWSATHAAVDAWSTAAPTAAGAGVHPADVITALHRALPADAVVTSDAGNFAAFLHRYWRFPPTTTQLAPVNGAMGYAVPAAVAAALAAPDRTAVAVVGDGGVLMTGQEIETAVRLGAPAVVVVLQNGMYGTIAMHQARDLGRTSGVDISGVDLVRWAEGLGAAAYGVTDAAGLDDALRQAVGGRRPAVVAVRTDPDVITPAATLHELLGVS</sequence>
<accession>A0A543E3K4</accession>
<dbReference type="FunFam" id="3.40.50.970:FF:000007">
    <property type="entry name" value="Acetolactate synthase"/>
    <property type="match status" value="1"/>
</dbReference>
<dbReference type="GO" id="GO:0050660">
    <property type="term" value="F:flavin adenine dinucleotide binding"/>
    <property type="evidence" value="ECO:0007669"/>
    <property type="project" value="TreeGrafter"/>
</dbReference>
<proteinExistence type="inferred from homology"/>
<feature type="domain" description="Thiamine pyrophosphate enzyme TPP-binding" evidence="5">
    <location>
        <begin position="369"/>
        <end position="514"/>
    </location>
</feature>
<dbReference type="Pfam" id="PF02776">
    <property type="entry name" value="TPP_enzyme_N"/>
    <property type="match status" value="1"/>
</dbReference>
<reference evidence="7 8" key="1">
    <citation type="submission" date="2019-06" db="EMBL/GenBank/DDBJ databases">
        <title>Sequencing the genomes of 1000 actinobacteria strains.</title>
        <authorList>
            <person name="Klenk H.-P."/>
        </authorList>
    </citation>
    <scope>NUCLEOTIDE SEQUENCE [LARGE SCALE GENOMIC DNA]</scope>
    <source>
        <strain evidence="7 8">DSM 45301</strain>
    </source>
</reference>
<dbReference type="RefSeq" id="WP_142053022.1">
    <property type="nucleotide sequence ID" value="NZ_VFPA01000001.1"/>
</dbReference>
<keyword evidence="2 3" id="KW-0786">Thiamine pyrophosphate</keyword>
<evidence type="ECO:0000259" key="5">
    <source>
        <dbReference type="Pfam" id="PF02775"/>
    </source>
</evidence>
<dbReference type="GO" id="GO:0009099">
    <property type="term" value="P:L-valine biosynthetic process"/>
    <property type="evidence" value="ECO:0007669"/>
    <property type="project" value="TreeGrafter"/>
</dbReference>
<dbReference type="GO" id="GO:0000287">
    <property type="term" value="F:magnesium ion binding"/>
    <property type="evidence" value="ECO:0007669"/>
    <property type="project" value="InterPro"/>
</dbReference>
<dbReference type="SUPFAM" id="SSF52518">
    <property type="entry name" value="Thiamin diphosphate-binding fold (THDP-binding)"/>
    <property type="match status" value="2"/>
</dbReference>
<dbReference type="InterPro" id="IPR029035">
    <property type="entry name" value="DHS-like_NAD/FAD-binding_dom"/>
</dbReference>